<dbReference type="Proteomes" id="UP000288725">
    <property type="component" value="Chromosome 5"/>
</dbReference>
<sequence>MTRFKSTSKEATIAVTSRANYSALSKLPKSGYHLGTPSRKSRAKRIASTMSQIMTVANLEPQPEVVEAPSPMCISISGAGMSMELMVNTPETPSKKRRYA</sequence>
<evidence type="ECO:0000313" key="2">
    <source>
        <dbReference type="Proteomes" id="UP000288725"/>
    </source>
</evidence>
<dbReference type="AlphaFoldDB" id="A0A444RSR1"/>
<comment type="caution">
    <text evidence="1">The sequence shown here is derived from an EMBL/GenBank/DDBJ whole genome shotgun (WGS) entry which is preliminary data.</text>
</comment>
<dbReference type="EMBL" id="RSDZ01000094">
    <property type="protein sequence ID" value="RXG44210.1"/>
    <property type="molecule type" value="Genomic_DNA"/>
</dbReference>
<proteinExistence type="predicted"/>
<gene>
    <name evidence="1" type="ORF">VDGE_20233</name>
</gene>
<accession>A0A444RSR1</accession>
<protein>
    <submittedName>
        <fullName evidence="1">Uncharacterized protein</fullName>
    </submittedName>
</protein>
<evidence type="ECO:0000313" key="1">
    <source>
        <dbReference type="EMBL" id="RXG44210.1"/>
    </source>
</evidence>
<organism evidence="1 2">
    <name type="scientific">Verticillium dahliae</name>
    <name type="common">Verticillium wilt</name>
    <dbReference type="NCBI Taxonomy" id="27337"/>
    <lineage>
        <taxon>Eukaryota</taxon>
        <taxon>Fungi</taxon>
        <taxon>Dikarya</taxon>
        <taxon>Ascomycota</taxon>
        <taxon>Pezizomycotina</taxon>
        <taxon>Sordariomycetes</taxon>
        <taxon>Hypocreomycetidae</taxon>
        <taxon>Glomerellales</taxon>
        <taxon>Plectosphaerellaceae</taxon>
        <taxon>Verticillium</taxon>
    </lineage>
</organism>
<reference evidence="1 2" key="1">
    <citation type="submission" date="2018-12" db="EMBL/GenBank/DDBJ databases">
        <title>Genome of Verticillium dahliae isolate Getta Getta.</title>
        <authorList>
            <person name="Gardiner D.M."/>
        </authorList>
    </citation>
    <scope>NUCLEOTIDE SEQUENCE [LARGE SCALE GENOMIC DNA]</scope>
    <source>
        <strain evidence="1 2">Getta Getta</strain>
    </source>
</reference>
<name>A0A444RSR1_VERDA</name>